<evidence type="ECO:0000313" key="1">
    <source>
        <dbReference type="EMBL" id="KAK2093674.1"/>
    </source>
</evidence>
<dbReference type="EMBL" id="JASSZA010000014">
    <property type="protein sequence ID" value="KAK2093674.1"/>
    <property type="molecule type" value="Genomic_DNA"/>
</dbReference>
<reference evidence="1 2" key="1">
    <citation type="submission" date="2023-05" db="EMBL/GenBank/DDBJ databases">
        <title>B98-5 Cell Line De Novo Hybrid Assembly: An Optical Mapping Approach.</title>
        <authorList>
            <person name="Kananen K."/>
            <person name="Auerbach J.A."/>
            <person name="Kautto E."/>
            <person name="Blachly J.S."/>
        </authorList>
    </citation>
    <scope>NUCLEOTIDE SEQUENCE [LARGE SCALE GENOMIC DNA]</scope>
    <source>
        <strain evidence="1">B95-8</strain>
        <tissue evidence="1">Cell line</tissue>
    </source>
</reference>
<gene>
    <name evidence="1" type="ORF">P7K49_027412</name>
</gene>
<dbReference type="Proteomes" id="UP001266305">
    <property type="component" value="Unassembled WGS sequence"/>
</dbReference>
<comment type="caution">
    <text evidence="1">The sequence shown here is derived from an EMBL/GenBank/DDBJ whole genome shotgun (WGS) entry which is preliminary data.</text>
</comment>
<protein>
    <submittedName>
        <fullName evidence="1">Uncharacterized protein</fullName>
    </submittedName>
</protein>
<name>A0ABQ9U9E2_SAGOE</name>
<organism evidence="1 2">
    <name type="scientific">Saguinus oedipus</name>
    <name type="common">Cotton-top tamarin</name>
    <name type="synonym">Oedipomidas oedipus</name>
    <dbReference type="NCBI Taxonomy" id="9490"/>
    <lineage>
        <taxon>Eukaryota</taxon>
        <taxon>Metazoa</taxon>
        <taxon>Chordata</taxon>
        <taxon>Craniata</taxon>
        <taxon>Vertebrata</taxon>
        <taxon>Euteleostomi</taxon>
        <taxon>Mammalia</taxon>
        <taxon>Eutheria</taxon>
        <taxon>Euarchontoglires</taxon>
        <taxon>Primates</taxon>
        <taxon>Haplorrhini</taxon>
        <taxon>Platyrrhini</taxon>
        <taxon>Cebidae</taxon>
        <taxon>Callitrichinae</taxon>
        <taxon>Saguinus</taxon>
    </lineage>
</organism>
<accession>A0ABQ9U9E2</accession>
<evidence type="ECO:0000313" key="2">
    <source>
        <dbReference type="Proteomes" id="UP001266305"/>
    </source>
</evidence>
<keyword evidence="2" id="KW-1185">Reference proteome</keyword>
<proteinExistence type="predicted"/>
<sequence>MGSRGGWGEDLVVRTCRISSPLSLLNHRQGILPFKSSSSPSISHDRLAVDDGWKAAHPGACCQDLACQNMPNTGFPHPQPAFLQQVFISFPLSASFDLCFPLSESSGLWWENRCREKPLL</sequence>